<dbReference type="Proteomes" id="UP001162480">
    <property type="component" value="Chromosome 1"/>
</dbReference>
<organism evidence="2 3">
    <name type="scientific">Octopus vulgaris</name>
    <name type="common">Common octopus</name>
    <dbReference type="NCBI Taxonomy" id="6645"/>
    <lineage>
        <taxon>Eukaryota</taxon>
        <taxon>Metazoa</taxon>
        <taxon>Spiralia</taxon>
        <taxon>Lophotrochozoa</taxon>
        <taxon>Mollusca</taxon>
        <taxon>Cephalopoda</taxon>
        <taxon>Coleoidea</taxon>
        <taxon>Octopodiformes</taxon>
        <taxon>Octopoda</taxon>
        <taxon>Incirrata</taxon>
        <taxon>Octopodidae</taxon>
        <taxon>Octopus</taxon>
    </lineage>
</organism>
<evidence type="ECO:0000313" key="3">
    <source>
        <dbReference type="Proteomes" id="UP001162480"/>
    </source>
</evidence>
<proteinExistence type="predicted"/>
<keyword evidence="3" id="KW-1185">Reference proteome</keyword>
<feature type="compositionally biased region" description="Basic residues" evidence="1">
    <location>
        <begin position="42"/>
        <end position="56"/>
    </location>
</feature>
<evidence type="ECO:0000313" key="2">
    <source>
        <dbReference type="EMBL" id="CAI9715827.1"/>
    </source>
</evidence>
<dbReference type="AlphaFoldDB" id="A0AA36AIV9"/>
<protein>
    <submittedName>
        <fullName evidence="2">Uncharacterized protein</fullName>
    </submittedName>
</protein>
<dbReference type="EMBL" id="OX597814">
    <property type="protein sequence ID" value="CAI9715827.1"/>
    <property type="molecule type" value="Genomic_DNA"/>
</dbReference>
<name>A0AA36AIV9_OCTVU</name>
<accession>A0AA36AIV9</accession>
<sequence length="69" mass="7844">MNLGQDDQIPQFSEDKADAMHVIVLEDRRISGEVVAGISRKSVGKHSKHTRHKKALSKMSVEMPYQKRI</sequence>
<feature type="region of interest" description="Disordered" evidence="1">
    <location>
        <begin position="39"/>
        <end position="69"/>
    </location>
</feature>
<reference evidence="2" key="1">
    <citation type="submission" date="2023-08" db="EMBL/GenBank/DDBJ databases">
        <authorList>
            <person name="Alioto T."/>
            <person name="Alioto T."/>
            <person name="Gomez Garrido J."/>
        </authorList>
    </citation>
    <scope>NUCLEOTIDE SEQUENCE</scope>
</reference>
<gene>
    <name evidence="2" type="ORF">OCTVUL_1B019769</name>
</gene>
<evidence type="ECO:0000256" key="1">
    <source>
        <dbReference type="SAM" id="MobiDB-lite"/>
    </source>
</evidence>